<dbReference type="OrthoDB" id="506498at2759"/>
<proteinExistence type="predicted"/>
<reference evidence="1 2" key="1">
    <citation type="journal article" date="2016" name="Mol. Biol. Evol.">
        <title>Comparative Genomics of Early-Diverging Mushroom-Forming Fungi Provides Insights into the Origins of Lignocellulose Decay Capabilities.</title>
        <authorList>
            <person name="Nagy L.G."/>
            <person name="Riley R."/>
            <person name="Tritt A."/>
            <person name="Adam C."/>
            <person name="Daum C."/>
            <person name="Floudas D."/>
            <person name="Sun H."/>
            <person name="Yadav J.S."/>
            <person name="Pangilinan J."/>
            <person name="Larsson K.H."/>
            <person name="Matsuura K."/>
            <person name="Barry K."/>
            <person name="Labutti K."/>
            <person name="Kuo R."/>
            <person name="Ohm R.A."/>
            <person name="Bhattacharya S.S."/>
            <person name="Shirouzu T."/>
            <person name="Yoshinaga Y."/>
            <person name="Martin F.M."/>
            <person name="Grigoriev I.V."/>
            <person name="Hibbett D.S."/>
        </authorList>
    </citation>
    <scope>NUCLEOTIDE SEQUENCE [LARGE SCALE GENOMIC DNA]</scope>
    <source>
        <strain evidence="1 2">93-53</strain>
    </source>
</reference>
<dbReference type="Proteomes" id="UP000076871">
    <property type="component" value="Unassembled WGS sequence"/>
</dbReference>
<dbReference type="RefSeq" id="XP_040761088.1">
    <property type="nucleotide sequence ID" value="XM_040904826.1"/>
</dbReference>
<evidence type="ECO:0000313" key="2">
    <source>
        <dbReference type="Proteomes" id="UP000076871"/>
    </source>
</evidence>
<dbReference type="GeneID" id="63821856"/>
<dbReference type="STRING" id="1314785.A0A165CS89"/>
<sequence length="87" mass="10112">FMEATLHVGYALLDKALIPDFIMCAVIHALCRQRLREIDHGLFEANHAVKMEWIERVRARDSITDHTKKANEHHYEVQSVSIIRQAC</sequence>
<dbReference type="InParanoid" id="A0A165CS89"/>
<dbReference type="EMBL" id="KV427644">
    <property type="protein sequence ID" value="KZT03348.1"/>
    <property type="molecule type" value="Genomic_DNA"/>
</dbReference>
<gene>
    <name evidence="1" type="ORF">LAESUDRAFT_659732</name>
</gene>
<name>A0A165CS89_9APHY</name>
<dbReference type="AlphaFoldDB" id="A0A165CS89"/>
<accession>A0A165CS89</accession>
<organism evidence="1 2">
    <name type="scientific">Laetiporus sulphureus 93-53</name>
    <dbReference type="NCBI Taxonomy" id="1314785"/>
    <lineage>
        <taxon>Eukaryota</taxon>
        <taxon>Fungi</taxon>
        <taxon>Dikarya</taxon>
        <taxon>Basidiomycota</taxon>
        <taxon>Agaricomycotina</taxon>
        <taxon>Agaricomycetes</taxon>
        <taxon>Polyporales</taxon>
        <taxon>Laetiporus</taxon>
    </lineage>
</organism>
<feature type="non-terminal residue" evidence="1">
    <location>
        <position position="1"/>
    </location>
</feature>
<protein>
    <submittedName>
        <fullName evidence="1">Uncharacterized protein</fullName>
    </submittedName>
</protein>
<evidence type="ECO:0000313" key="1">
    <source>
        <dbReference type="EMBL" id="KZT03348.1"/>
    </source>
</evidence>
<keyword evidence="2" id="KW-1185">Reference proteome</keyword>